<name>A0ABV3K246_STRON</name>
<dbReference type="EMBL" id="JBFAUK010000019">
    <property type="protein sequence ID" value="MEV5509225.1"/>
    <property type="molecule type" value="Genomic_DNA"/>
</dbReference>
<evidence type="ECO:0008006" key="3">
    <source>
        <dbReference type="Google" id="ProtNLM"/>
    </source>
</evidence>
<reference evidence="1 2" key="1">
    <citation type="submission" date="2024-06" db="EMBL/GenBank/DDBJ databases">
        <title>The Natural Products Discovery Center: Release of the First 8490 Sequenced Strains for Exploring Actinobacteria Biosynthetic Diversity.</title>
        <authorList>
            <person name="Kalkreuter E."/>
            <person name="Kautsar S.A."/>
            <person name="Yang D."/>
            <person name="Bader C.D."/>
            <person name="Teijaro C.N."/>
            <person name="Fluegel L."/>
            <person name="Davis C.M."/>
            <person name="Simpson J.R."/>
            <person name="Lauterbach L."/>
            <person name="Steele A.D."/>
            <person name="Gui C."/>
            <person name="Meng S."/>
            <person name="Li G."/>
            <person name="Viehrig K."/>
            <person name="Ye F."/>
            <person name="Su P."/>
            <person name="Kiefer A.F."/>
            <person name="Nichols A."/>
            <person name="Cepeda A.J."/>
            <person name="Yan W."/>
            <person name="Fan B."/>
            <person name="Jiang Y."/>
            <person name="Adhikari A."/>
            <person name="Zheng C.-J."/>
            <person name="Schuster L."/>
            <person name="Cowan T.M."/>
            <person name="Smanski M.J."/>
            <person name="Chevrette M.G."/>
            <person name="De Carvalho L.P.S."/>
            <person name="Shen B."/>
        </authorList>
    </citation>
    <scope>NUCLEOTIDE SEQUENCE [LARGE SCALE GENOMIC DNA]</scope>
    <source>
        <strain evidence="1 2">NPDC052347</strain>
    </source>
</reference>
<organism evidence="1 2">
    <name type="scientific">Streptomyces orinoci</name>
    <name type="common">Streptoverticillium orinoci</name>
    <dbReference type="NCBI Taxonomy" id="67339"/>
    <lineage>
        <taxon>Bacteria</taxon>
        <taxon>Bacillati</taxon>
        <taxon>Actinomycetota</taxon>
        <taxon>Actinomycetes</taxon>
        <taxon>Kitasatosporales</taxon>
        <taxon>Streptomycetaceae</taxon>
        <taxon>Streptomyces</taxon>
    </lineage>
</organism>
<comment type="caution">
    <text evidence="1">The sequence shown here is derived from an EMBL/GenBank/DDBJ whole genome shotgun (WGS) entry which is preliminary data.</text>
</comment>
<evidence type="ECO:0000313" key="1">
    <source>
        <dbReference type="EMBL" id="MEV5509225.1"/>
    </source>
</evidence>
<dbReference type="Proteomes" id="UP001552594">
    <property type="component" value="Unassembled WGS sequence"/>
</dbReference>
<gene>
    <name evidence="1" type="ORF">AB0L16_22795</name>
</gene>
<dbReference type="RefSeq" id="WP_153068742.1">
    <property type="nucleotide sequence ID" value="NZ_JBFAUK010000019.1"/>
</dbReference>
<proteinExistence type="predicted"/>
<evidence type="ECO:0000313" key="2">
    <source>
        <dbReference type="Proteomes" id="UP001552594"/>
    </source>
</evidence>
<protein>
    <recommendedName>
        <fullName evidence="3">Lipoprotein</fullName>
    </recommendedName>
</protein>
<keyword evidence="2" id="KW-1185">Reference proteome</keyword>
<accession>A0ABV3K246</accession>
<sequence>MRIFLVFGFWVDAPPGEESMGMHFNVGRGDRGFCIAAMLAVALTGCGNEPQNRAEGRGEAAGPSSHAPSNRRVLPIEAYMLSDDERGLLQRAKASITRTCMKSLGIDYSPPPAKSSPRLNLTDRRYGLVDTAAARDNGYHLPNTQQKFSSAGKNPLTDEQDLALWGGNKHDGKAAEKEPRINGVQVPKGGCMGAAERGLSGGTEIYGEGDLAVEISKESFNRSRSDSRVREAIPKWSLCMKKSGYPYTDPLTSGEDVMGKNEPSRQEKAVAVVDAECNNRTELAEKWFAVECEIQKGLIAKNRKSLDRLRKLKETEIASSRKELSKS</sequence>